<sequence length="72" mass="8087">MNPLLKNQMAALISTRTASLGIAITRADKTILVEAMVLRLDHIGFLDRSNNNYSWKSLLLFFIFTVPWCSGS</sequence>
<proteinExistence type="predicted"/>
<dbReference type="EMBL" id="CAADRP010001112">
    <property type="protein sequence ID" value="VFU35528.1"/>
    <property type="molecule type" value="Genomic_DNA"/>
</dbReference>
<accession>A0A6N2L4H9</accession>
<gene>
    <name evidence="1" type="ORF">SVIM_LOCUS176654</name>
</gene>
<evidence type="ECO:0000313" key="1">
    <source>
        <dbReference type="EMBL" id="VFU35528.1"/>
    </source>
</evidence>
<protein>
    <submittedName>
        <fullName evidence="1">Uncharacterized protein</fullName>
    </submittedName>
</protein>
<reference evidence="1" key="1">
    <citation type="submission" date="2019-03" db="EMBL/GenBank/DDBJ databases">
        <authorList>
            <person name="Mank J."/>
            <person name="Almeida P."/>
        </authorList>
    </citation>
    <scope>NUCLEOTIDE SEQUENCE</scope>
    <source>
        <strain evidence="1">78183</strain>
    </source>
</reference>
<name>A0A6N2L4H9_SALVM</name>
<dbReference type="AlphaFoldDB" id="A0A6N2L4H9"/>
<organism evidence="1">
    <name type="scientific">Salix viminalis</name>
    <name type="common">Common osier</name>
    <name type="synonym">Basket willow</name>
    <dbReference type="NCBI Taxonomy" id="40686"/>
    <lineage>
        <taxon>Eukaryota</taxon>
        <taxon>Viridiplantae</taxon>
        <taxon>Streptophyta</taxon>
        <taxon>Embryophyta</taxon>
        <taxon>Tracheophyta</taxon>
        <taxon>Spermatophyta</taxon>
        <taxon>Magnoliopsida</taxon>
        <taxon>eudicotyledons</taxon>
        <taxon>Gunneridae</taxon>
        <taxon>Pentapetalae</taxon>
        <taxon>rosids</taxon>
        <taxon>fabids</taxon>
        <taxon>Malpighiales</taxon>
        <taxon>Salicaceae</taxon>
        <taxon>Saliceae</taxon>
        <taxon>Salix</taxon>
    </lineage>
</organism>